<gene>
    <name evidence="1" type="ORF">EZS27_040096</name>
</gene>
<feature type="non-terminal residue" evidence="1">
    <location>
        <position position="1"/>
    </location>
</feature>
<evidence type="ECO:0000313" key="1">
    <source>
        <dbReference type="EMBL" id="KAA6308225.1"/>
    </source>
</evidence>
<reference evidence="1" key="1">
    <citation type="submission" date="2019-03" db="EMBL/GenBank/DDBJ databases">
        <title>Single cell metagenomics reveals metabolic interactions within the superorganism composed of flagellate Streblomastix strix and complex community of Bacteroidetes bacteria on its surface.</title>
        <authorList>
            <person name="Treitli S.C."/>
            <person name="Kolisko M."/>
            <person name="Husnik F."/>
            <person name="Keeling P."/>
            <person name="Hampl V."/>
        </authorList>
    </citation>
    <scope>NUCLEOTIDE SEQUENCE</scope>
    <source>
        <strain evidence="1">STM</strain>
    </source>
</reference>
<accession>A0A5J4PFI6</accession>
<dbReference type="EMBL" id="SNRY01008621">
    <property type="protein sequence ID" value="KAA6308225.1"/>
    <property type="molecule type" value="Genomic_DNA"/>
</dbReference>
<name>A0A5J4PFI6_9ZZZZ</name>
<comment type="caution">
    <text evidence="1">The sequence shown here is derived from an EMBL/GenBank/DDBJ whole genome shotgun (WGS) entry which is preliminary data.</text>
</comment>
<sequence length="62" mass="6906">PAIVDDKERCGDWEIDTIIGKNGKGAILTLTERMTGFLLMENLPFGKQEEPLSKVVVRTLFA</sequence>
<protein>
    <submittedName>
        <fullName evidence="1">Uncharacterized protein</fullName>
    </submittedName>
</protein>
<dbReference type="AlphaFoldDB" id="A0A5J4PFI6"/>
<organism evidence="1">
    <name type="scientific">termite gut metagenome</name>
    <dbReference type="NCBI Taxonomy" id="433724"/>
    <lineage>
        <taxon>unclassified sequences</taxon>
        <taxon>metagenomes</taxon>
        <taxon>organismal metagenomes</taxon>
    </lineage>
</organism>
<proteinExistence type="predicted"/>